<gene>
    <name evidence="2" type="ORF">S01H1_76400</name>
</gene>
<comment type="caution">
    <text evidence="2">The sequence shown here is derived from an EMBL/GenBank/DDBJ whole genome shotgun (WGS) entry which is preliminary data.</text>
</comment>
<dbReference type="SUPFAM" id="SSF75304">
    <property type="entry name" value="Amidase signature (AS) enzymes"/>
    <property type="match status" value="1"/>
</dbReference>
<dbReference type="PANTHER" id="PTHR11895">
    <property type="entry name" value="TRANSAMIDASE"/>
    <property type="match status" value="1"/>
</dbReference>
<name>X0XKT5_9ZZZZ</name>
<dbReference type="InterPro" id="IPR023631">
    <property type="entry name" value="Amidase_dom"/>
</dbReference>
<proteinExistence type="predicted"/>
<dbReference type="PANTHER" id="PTHR11895:SF151">
    <property type="entry name" value="GLUTAMYL-TRNA(GLN) AMIDOTRANSFERASE SUBUNIT A"/>
    <property type="match status" value="1"/>
</dbReference>
<feature type="domain" description="Amidase" evidence="1">
    <location>
        <begin position="1"/>
        <end position="232"/>
    </location>
</feature>
<dbReference type="GO" id="GO:0003824">
    <property type="term" value="F:catalytic activity"/>
    <property type="evidence" value="ECO:0007669"/>
    <property type="project" value="InterPro"/>
</dbReference>
<dbReference type="AlphaFoldDB" id="X0XKT5"/>
<dbReference type="InterPro" id="IPR000120">
    <property type="entry name" value="Amidase"/>
</dbReference>
<dbReference type="InterPro" id="IPR036928">
    <property type="entry name" value="AS_sf"/>
</dbReference>
<dbReference type="Gene3D" id="3.90.1300.10">
    <property type="entry name" value="Amidase signature (AS) domain"/>
    <property type="match status" value="1"/>
</dbReference>
<accession>X0XKT5</accession>
<feature type="non-terminal residue" evidence="2">
    <location>
        <position position="236"/>
    </location>
</feature>
<feature type="non-terminal residue" evidence="2">
    <location>
        <position position="1"/>
    </location>
</feature>
<protein>
    <recommendedName>
        <fullName evidence="1">Amidase domain-containing protein</fullName>
    </recommendedName>
</protein>
<reference evidence="2" key="1">
    <citation type="journal article" date="2014" name="Front. Microbiol.">
        <title>High frequency of phylogenetically diverse reductive dehalogenase-homologous genes in deep subseafloor sedimentary metagenomes.</title>
        <authorList>
            <person name="Kawai M."/>
            <person name="Futagami T."/>
            <person name="Toyoda A."/>
            <person name="Takaki Y."/>
            <person name="Nishi S."/>
            <person name="Hori S."/>
            <person name="Arai W."/>
            <person name="Tsubouchi T."/>
            <person name="Morono Y."/>
            <person name="Uchiyama I."/>
            <person name="Ito T."/>
            <person name="Fujiyama A."/>
            <person name="Inagaki F."/>
            <person name="Takami H."/>
        </authorList>
    </citation>
    <scope>NUCLEOTIDE SEQUENCE</scope>
    <source>
        <strain evidence="2">Expedition CK06-06</strain>
    </source>
</reference>
<dbReference type="Pfam" id="PF01425">
    <property type="entry name" value="Amidase"/>
    <property type="match status" value="1"/>
</dbReference>
<evidence type="ECO:0000313" key="2">
    <source>
        <dbReference type="EMBL" id="GAG43789.1"/>
    </source>
</evidence>
<organism evidence="2">
    <name type="scientific">marine sediment metagenome</name>
    <dbReference type="NCBI Taxonomy" id="412755"/>
    <lineage>
        <taxon>unclassified sequences</taxon>
        <taxon>metagenomes</taxon>
        <taxon>ecological metagenomes</taxon>
    </lineage>
</organism>
<evidence type="ECO:0000259" key="1">
    <source>
        <dbReference type="Pfam" id="PF01425"/>
    </source>
</evidence>
<sequence length="236" mass="26006">GLIAFASSLDCPGPVARNVTDTALMMNVIAGPDPRDATAVNAPVPDYSKGLTEGVKGMRIGLSPDYFKLKYPDPETGELIEQPISPEIESAVMAAAQTFAEMGAEIIEEVPMPNTHHGIPVYFVISRVEAASNLHRYDGVKYGYRFPDEEENLRELYKETRGRGFGIQPKLRILMGMYVSAEQYEKGHYERALRVRTLIRDDFESAFDPGGSYKLDCLLTATTPTTAFKLGAVYGD</sequence>
<dbReference type="EMBL" id="BARS01051267">
    <property type="protein sequence ID" value="GAG43789.1"/>
    <property type="molecule type" value="Genomic_DNA"/>
</dbReference>